<dbReference type="EMBL" id="FOKA01000010">
    <property type="protein sequence ID" value="SFB22435.1"/>
    <property type="molecule type" value="Genomic_DNA"/>
</dbReference>
<evidence type="ECO:0000259" key="5">
    <source>
        <dbReference type="Pfam" id="PF17851"/>
    </source>
</evidence>
<feature type="domain" description="Beta-xylosidase C-terminal Concanavalin A-like" evidence="5">
    <location>
        <begin position="374"/>
        <end position="538"/>
    </location>
</feature>
<evidence type="ECO:0000313" key="6">
    <source>
        <dbReference type="EMBL" id="SFB22435.1"/>
    </source>
</evidence>
<dbReference type="PANTHER" id="PTHR42812">
    <property type="entry name" value="BETA-XYLOSIDASE"/>
    <property type="match status" value="1"/>
</dbReference>
<sequence length="558" mass="57133">MTAAPEGAAVSGATAVGGAGVVADPEAWRSATNPVLPGMHPDPSVCRVDGPDGTWFYVVTSTFELVPGLPVHRSRDLVHWEPVGHVLTGALSYDGVGDSGGLYAPTIRHDGARFLVVCTHLGGPDGGSGTFVTTAVDPAGPWTPPVWWEGVDGVDPSLLLDDDGRVWAHGARGARRPAWPDQGEVWVREVDPATLRLHGPEHVVWRGAAVGATWTEGPHLYRHGEHVVLLAAEGGTERHHAVVAARASSPLGPYEACPDNPVLTHRALGPGAAVVNVGHADLVEAPDGSWWALVLASRLVGGADLLGRETFLVPVTWHDGWPVLAPGVGTLVPEPGGPGGVRRQDDGQEDGQDEAWVAVRRLPGAVADLGGGHRGGTVRLRAGAGLEAALPAFVGRRLTSPWARLTLGLPERDAGVPADDEVGLALRLSSRQWVTAGVRDGRLVVTSCRDGVPEAVADVVAGVAVGGGGTVVVALEGARAEVAWSPGGRGAGTEGDGPAGAGATLVPVAALDVRHLSPSHAGGFVGVVYGPYATGTGTHLVGPLHERTPHPAAGRSAG</sequence>
<dbReference type="Gene3D" id="2.115.10.20">
    <property type="entry name" value="Glycosyl hydrolase domain, family 43"/>
    <property type="match status" value="1"/>
</dbReference>
<gene>
    <name evidence="6" type="ORF">SAMN05421867_11074</name>
</gene>
<dbReference type="AlphaFoldDB" id="A0A1I0Z9W6"/>
<dbReference type="GO" id="GO:0004553">
    <property type="term" value="F:hydrolase activity, hydrolyzing O-glycosyl compounds"/>
    <property type="evidence" value="ECO:0007669"/>
    <property type="project" value="InterPro"/>
</dbReference>
<dbReference type="GO" id="GO:0005975">
    <property type="term" value="P:carbohydrate metabolic process"/>
    <property type="evidence" value="ECO:0007669"/>
    <property type="project" value="InterPro"/>
</dbReference>
<dbReference type="STRING" id="988821.SAMN05421867_11074"/>
<dbReference type="InterPro" id="IPR013320">
    <property type="entry name" value="ConA-like_dom_sf"/>
</dbReference>
<dbReference type="Pfam" id="PF04616">
    <property type="entry name" value="Glyco_hydro_43"/>
    <property type="match status" value="1"/>
</dbReference>
<keyword evidence="7" id="KW-1185">Reference proteome</keyword>
<dbReference type="InterPro" id="IPR006710">
    <property type="entry name" value="Glyco_hydro_43"/>
</dbReference>
<proteinExistence type="inferred from homology"/>
<dbReference type="CDD" id="cd18617">
    <property type="entry name" value="GH43_XynB-like"/>
    <property type="match status" value="1"/>
</dbReference>
<dbReference type="InterPro" id="IPR023296">
    <property type="entry name" value="Glyco_hydro_beta-prop_sf"/>
</dbReference>
<dbReference type="Pfam" id="PF17851">
    <property type="entry name" value="GH43_C2"/>
    <property type="match status" value="1"/>
</dbReference>
<evidence type="ECO:0000313" key="7">
    <source>
        <dbReference type="Proteomes" id="UP000199012"/>
    </source>
</evidence>
<dbReference type="Gene3D" id="2.60.120.200">
    <property type="match status" value="1"/>
</dbReference>
<dbReference type="PANTHER" id="PTHR42812:SF12">
    <property type="entry name" value="BETA-XYLOSIDASE-RELATED"/>
    <property type="match status" value="1"/>
</dbReference>
<keyword evidence="2 4" id="KW-0378">Hydrolase</keyword>
<name>A0A1I0Z9W6_9CELL</name>
<evidence type="ECO:0000256" key="2">
    <source>
        <dbReference type="ARBA" id="ARBA00022801"/>
    </source>
</evidence>
<dbReference type="InterPro" id="IPR051795">
    <property type="entry name" value="Glycosyl_Hydrlase_43"/>
</dbReference>
<dbReference type="SUPFAM" id="SSF49899">
    <property type="entry name" value="Concanavalin A-like lectins/glucanases"/>
    <property type="match status" value="1"/>
</dbReference>
<organism evidence="6 7">
    <name type="scientific">Cellulomonas marina</name>
    <dbReference type="NCBI Taxonomy" id="988821"/>
    <lineage>
        <taxon>Bacteria</taxon>
        <taxon>Bacillati</taxon>
        <taxon>Actinomycetota</taxon>
        <taxon>Actinomycetes</taxon>
        <taxon>Micrococcales</taxon>
        <taxon>Cellulomonadaceae</taxon>
        <taxon>Cellulomonas</taxon>
    </lineage>
</organism>
<dbReference type="Proteomes" id="UP000199012">
    <property type="component" value="Unassembled WGS sequence"/>
</dbReference>
<evidence type="ECO:0000256" key="3">
    <source>
        <dbReference type="ARBA" id="ARBA00023295"/>
    </source>
</evidence>
<evidence type="ECO:0000256" key="1">
    <source>
        <dbReference type="ARBA" id="ARBA00009865"/>
    </source>
</evidence>
<dbReference type="RefSeq" id="WP_239078817.1">
    <property type="nucleotide sequence ID" value="NZ_BONM01000011.1"/>
</dbReference>
<accession>A0A1I0Z9W6</accession>
<evidence type="ECO:0000256" key="4">
    <source>
        <dbReference type="RuleBase" id="RU361187"/>
    </source>
</evidence>
<reference evidence="6 7" key="1">
    <citation type="submission" date="2016-10" db="EMBL/GenBank/DDBJ databases">
        <authorList>
            <person name="de Groot N.N."/>
        </authorList>
    </citation>
    <scope>NUCLEOTIDE SEQUENCE [LARGE SCALE GENOMIC DNA]</scope>
    <source>
        <strain evidence="6 7">CGMCC 4.6945</strain>
    </source>
</reference>
<comment type="similarity">
    <text evidence="1 4">Belongs to the glycosyl hydrolase 43 family.</text>
</comment>
<keyword evidence="3 4" id="KW-0326">Glycosidase</keyword>
<dbReference type="InterPro" id="IPR041542">
    <property type="entry name" value="GH43_C2"/>
</dbReference>
<dbReference type="SUPFAM" id="SSF75005">
    <property type="entry name" value="Arabinanase/levansucrase/invertase"/>
    <property type="match status" value="1"/>
</dbReference>
<protein>
    <submittedName>
        <fullName evidence="6">Alpha-N-arabinofuranosidase</fullName>
    </submittedName>
</protein>